<dbReference type="GeneID" id="9626498"/>
<keyword evidence="3" id="KW-1185">Reference proteome</keyword>
<dbReference type="InParanoid" id="D8UL37"/>
<proteinExistence type="predicted"/>
<evidence type="ECO:0000313" key="3">
    <source>
        <dbReference type="Proteomes" id="UP000001058"/>
    </source>
</evidence>
<feature type="compositionally biased region" description="Polar residues" evidence="1">
    <location>
        <begin position="155"/>
        <end position="167"/>
    </location>
</feature>
<accession>D8UL37</accession>
<name>D8UL37_VOLCA</name>
<dbReference type="Proteomes" id="UP000001058">
    <property type="component" value="Unassembled WGS sequence"/>
</dbReference>
<evidence type="ECO:0000256" key="1">
    <source>
        <dbReference type="SAM" id="MobiDB-lite"/>
    </source>
</evidence>
<gene>
    <name evidence="2" type="ORF">VOLCADRAFT_100819</name>
</gene>
<dbReference type="RefSeq" id="XP_002959373.1">
    <property type="nucleotide sequence ID" value="XM_002959327.1"/>
</dbReference>
<sequence length="200" mass="22189">MVPMRKLLRHKSRVDGDFRVTKRTTAPHPHPHLRPKSPTLTMYPDGSFTSRLSNTWTHSTTRTTIGGVVERVVCSSSGSSSSMGSNCSVLQQLRMDLSQQQAQDLLHNHREHLQLRTCSFGRRGRPSYAVRTQAEVQRLCHFANVSAHPVHDSMSETGTADTSSMLVDSQPARDSVGNVEPSRGTGPGPPLQQPRHQDQF</sequence>
<dbReference type="AlphaFoldDB" id="D8UL37"/>
<dbReference type="KEGG" id="vcn:VOLCADRAFT_100819"/>
<reference evidence="2 3" key="1">
    <citation type="journal article" date="2010" name="Science">
        <title>Genomic analysis of organismal complexity in the multicellular green alga Volvox carteri.</title>
        <authorList>
            <person name="Prochnik S.E."/>
            <person name="Umen J."/>
            <person name="Nedelcu A.M."/>
            <person name="Hallmann A."/>
            <person name="Miller S.M."/>
            <person name="Nishii I."/>
            <person name="Ferris P."/>
            <person name="Kuo A."/>
            <person name="Mitros T."/>
            <person name="Fritz-Laylin L.K."/>
            <person name="Hellsten U."/>
            <person name="Chapman J."/>
            <person name="Simakov O."/>
            <person name="Rensing S.A."/>
            <person name="Terry A."/>
            <person name="Pangilinan J."/>
            <person name="Kapitonov V."/>
            <person name="Jurka J."/>
            <person name="Salamov A."/>
            <person name="Shapiro H."/>
            <person name="Schmutz J."/>
            <person name="Grimwood J."/>
            <person name="Lindquist E."/>
            <person name="Lucas S."/>
            <person name="Grigoriev I.V."/>
            <person name="Schmitt R."/>
            <person name="Kirk D."/>
            <person name="Rokhsar D.S."/>
        </authorList>
    </citation>
    <scope>NUCLEOTIDE SEQUENCE [LARGE SCALE GENOMIC DNA]</scope>
    <source>
        <strain evidence="3">f. Nagariensis / Eve</strain>
    </source>
</reference>
<feature type="region of interest" description="Disordered" evidence="1">
    <location>
        <begin position="150"/>
        <end position="200"/>
    </location>
</feature>
<protein>
    <submittedName>
        <fullName evidence="2">Uncharacterized protein</fullName>
    </submittedName>
</protein>
<organism evidence="3">
    <name type="scientific">Volvox carteri f. nagariensis</name>
    <dbReference type="NCBI Taxonomy" id="3068"/>
    <lineage>
        <taxon>Eukaryota</taxon>
        <taxon>Viridiplantae</taxon>
        <taxon>Chlorophyta</taxon>
        <taxon>core chlorophytes</taxon>
        <taxon>Chlorophyceae</taxon>
        <taxon>CS clade</taxon>
        <taxon>Chlamydomonadales</taxon>
        <taxon>Volvocaceae</taxon>
        <taxon>Volvox</taxon>
    </lineage>
</organism>
<dbReference type="EMBL" id="GL378483">
    <property type="protein sequence ID" value="EFJ39563.1"/>
    <property type="molecule type" value="Genomic_DNA"/>
</dbReference>
<evidence type="ECO:0000313" key="2">
    <source>
        <dbReference type="EMBL" id="EFJ39563.1"/>
    </source>
</evidence>